<dbReference type="CDD" id="cd00761">
    <property type="entry name" value="Glyco_tranf_GTA_type"/>
    <property type="match status" value="1"/>
</dbReference>
<accession>A0A263CVA9</accession>
<dbReference type="RefSeq" id="WP_094866061.1">
    <property type="nucleotide sequence ID" value="NZ_NKYE01000026.1"/>
</dbReference>
<dbReference type="AlphaFoldDB" id="A0A263CVA9"/>
<protein>
    <recommendedName>
        <fullName evidence="1">Spore protein YkvP/CgeB glycosyl transferase-like domain-containing protein</fullName>
    </recommendedName>
</protein>
<organism evidence="2 3">
    <name type="scientific">Amycolatopsis antarctica</name>
    <dbReference type="NCBI Taxonomy" id="1854586"/>
    <lineage>
        <taxon>Bacteria</taxon>
        <taxon>Bacillati</taxon>
        <taxon>Actinomycetota</taxon>
        <taxon>Actinomycetes</taxon>
        <taxon>Pseudonocardiales</taxon>
        <taxon>Pseudonocardiaceae</taxon>
        <taxon>Amycolatopsis</taxon>
    </lineage>
</organism>
<dbReference type="SUPFAM" id="SSF53448">
    <property type="entry name" value="Nucleotide-diphospho-sugar transferases"/>
    <property type="match status" value="1"/>
</dbReference>
<gene>
    <name evidence="2" type="ORF">CFN78_27295</name>
</gene>
<feature type="domain" description="Spore protein YkvP/CgeB glycosyl transferase-like" evidence="1">
    <location>
        <begin position="158"/>
        <end position="284"/>
    </location>
</feature>
<proteinExistence type="predicted"/>
<evidence type="ECO:0000313" key="2">
    <source>
        <dbReference type="EMBL" id="OZM70041.1"/>
    </source>
</evidence>
<keyword evidence="3" id="KW-1185">Reference proteome</keyword>
<dbReference type="InterPro" id="IPR055259">
    <property type="entry name" value="YkvP/CgeB_Glyco_trans-like"/>
</dbReference>
<dbReference type="Proteomes" id="UP000242444">
    <property type="component" value="Unassembled WGS sequence"/>
</dbReference>
<evidence type="ECO:0000313" key="3">
    <source>
        <dbReference type="Proteomes" id="UP000242444"/>
    </source>
</evidence>
<dbReference type="EMBL" id="NKYE01000026">
    <property type="protein sequence ID" value="OZM70041.1"/>
    <property type="molecule type" value="Genomic_DNA"/>
</dbReference>
<reference evidence="2 3" key="1">
    <citation type="submission" date="2017-07" db="EMBL/GenBank/DDBJ databases">
        <title>Amycolatopsis antarcticus sp. nov., isolated from the surface of an Antarcticus brown macroalga.</title>
        <authorList>
            <person name="Wang J."/>
            <person name="Leiva S."/>
            <person name="Huang J."/>
            <person name="Huang Y."/>
        </authorList>
    </citation>
    <scope>NUCLEOTIDE SEQUENCE [LARGE SCALE GENOMIC DNA]</scope>
    <source>
        <strain evidence="2 3">AU-G6</strain>
    </source>
</reference>
<dbReference type="InterPro" id="IPR029044">
    <property type="entry name" value="Nucleotide-diphossugar_trans"/>
</dbReference>
<comment type="caution">
    <text evidence="2">The sequence shown here is derived from an EMBL/GenBank/DDBJ whole genome shotgun (WGS) entry which is preliminary data.</text>
</comment>
<evidence type="ECO:0000259" key="1">
    <source>
        <dbReference type="Pfam" id="PF13524"/>
    </source>
</evidence>
<dbReference type="Pfam" id="PF13524">
    <property type="entry name" value="Glyco_trans_1_2"/>
    <property type="match status" value="1"/>
</dbReference>
<name>A0A263CVA9_9PSEU</name>
<sequence>MTAPDICLVSASGGSAFMEELLEVVADAVRGVGGRARTAVGAYPEAASDTVYVVVPHEYFVLTPDESQPGVEDCRRTIGFCVEHPGTATFERNATLVRSLAAAVDINHDSTAELRRRGVAVEHFQLGYSPLWDVWGGDLDSPREVDVTYLGTAERRRSQLLSSYWRDLDALRVRLLTPPHEMMVDRRVDFLPGKEKFEHLARSRFILNLHREQKQTFEWVRALEAMSNGCVLVSEPSADLDPLMPGEHLVIARPQTLGTVAAALAGQPERERQLRAAAYEFVRKLDLPGSARMLVEMARSIVSGASAGPPVESAPGAVAAGMRSPVGDLAIDTPSWDTRFHGSAGVPAPASSVARAVQLGQRTVAARRGCAGEWSEPLSGKVFPEVERSDVDVLVVRRPGEPDPDPLVRDLLAGTVLPGQVLVADDGVGPVPAARPYRLLRNTSPIGCGTSRNALLGESTASWLLVLDAGMRASRYLLERLLGASGEVDVVHTPVGDPVSGLVGALPPESRRLATLPYLGTGYLVRREVVEGFGGWTEDPLLDGLTDHVFWRQVCAGDHPSALVQQVLLRRVRPEPPQRPLDLDPHRVWTLANTAVPHVRA</sequence>
<dbReference type="InParanoid" id="A0A263CVA9"/>